<dbReference type="Proteomes" id="UP000887576">
    <property type="component" value="Unplaced"/>
</dbReference>
<reference evidence="2" key="1">
    <citation type="submission" date="2022-11" db="UniProtKB">
        <authorList>
            <consortium name="WormBaseParasite"/>
        </authorList>
    </citation>
    <scope>IDENTIFICATION</scope>
</reference>
<evidence type="ECO:0000313" key="2">
    <source>
        <dbReference type="WBParaSite" id="JU765_v2.g8540.t1"/>
    </source>
</evidence>
<organism evidence="1 2">
    <name type="scientific">Panagrolaimus sp. JU765</name>
    <dbReference type="NCBI Taxonomy" id="591449"/>
    <lineage>
        <taxon>Eukaryota</taxon>
        <taxon>Metazoa</taxon>
        <taxon>Ecdysozoa</taxon>
        <taxon>Nematoda</taxon>
        <taxon>Chromadorea</taxon>
        <taxon>Rhabditida</taxon>
        <taxon>Tylenchina</taxon>
        <taxon>Panagrolaimomorpha</taxon>
        <taxon>Panagrolaimoidea</taxon>
        <taxon>Panagrolaimidae</taxon>
        <taxon>Panagrolaimus</taxon>
    </lineage>
</organism>
<protein>
    <submittedName>
        <fullName evidence="2">F-box domain-containing protein</fullName>
    </submittedName>
</protein>
<accession>A0AC34RNC7</accession>
<proteinExistence type="predicted"/>
<evidence type="ECO:0000313" key="1">
    <source>
        <dbReference type="Proteomes" id="UP000887576"/>
    </source>
</evidence>
<dbReference type="WBParaSite" id="JU765_v2.g8540.t1">
    <property type="protein sequence ID" value="JU765_v2.g8540.t1"/>
    <property type="gene ID" value="JU765_v2.g8540"/>
</dbReference>
<sequence length="173" mass="20086">MSPNYGHPSTSQDYRLKLIKPNFKQTSTTPYSLSNLPDDVLIEIFQKFNNIKDVHSVCRINKKFASIIRKNRQFFVRSKIDGIEFRNGRELINANQLGKIRKENLAEKSLHILLNNNSKIVQLSTVSSESLIHVLKTYIVTKTLNIKHIWKIQSKNNPEHERCLPTVFKSKLI</sequence>
<name>A0AC34RNC7_9BILA</name>